<dbReference type="Proteomes" id="UP000031523">
    <property type="component" value="Chromosome"/>
</dbReference>
<dbReference type="EMBL" id="CP010519">
    <property type="protein sequence ID" value="AJE82174.1"/>
    <property type="molecule type" value="Genomic_DNA"/>
</dbReference>
<dbReference type="AlphaFoldDB" id="A0A0B5EKX1"/>
<evidence type="ECO:0000313" key="2">
    <source>
        <dbReference type="EMBL" id="AJE82174.1"/>
    </source>
</evidence>
<evidence type="ECO:0000256" key="1">
    <source>
        <dbReference type="SAM" id="MobiDB-lite"/>
    </source>
</evidence>
<name>A0A0B5EKX1_STRA4</name>
<gene>
    <name evidence="2" type="ORF">SLNWT_1798</name>
</gene>
<reference evidence="2 3" key="1">
    <citation type="submission" date="2015-01" db="EMBL/GenBank/DDBJ databases">
        <title>Enhanced salinomycin production by adjusting the supply of polyketide extender units in Streptomyce albus DSM 41398.</title>
        <authorList>
            <person name="Lu C."/>
        </authorList>
    </citation>
    <scope>NUCLEOTIDE SEQUENCE [LARGE SCALE GENOMIC DNA]</scope>
    <source>
        <strain evidence="3">ATCC 21838 / DSM 41398 / FERM P-419 / JCM 4703 / NBRC 107858</strain>
    </source>
</reference>
<keyword evidence="3" id="KW-1185">Reference proteome</keyword>
<sequence>MREAPRFRGPAPVPFALNSCFWGGPSRIQELVPNRIGRRPPGLDHGVRHPQDLHVTSATESPTPSGELPANDRRPGGRPPARIASGTFGPAPRTSRGVSRYAEALIPRQRSPETESEPSG</sequence>
<dbReference type="KEGG" id="sals:SLNWT_1798"/>
<proteinExistence type="predicted"/>
<accession>A0A0B5EKX1</accession>
<protein>
    <submittedName>
        <fullName evidence="2">Uncharacterized protein</fullName>
    </submittedName>
</protein>
<feature type="compositionally biased region" description="Polar residues" evidence="1">
    <location>
        <begin position="54"/>
        <end position="64"/>
    </location>
</feature>
<feature type="region of interest" description="Disordered" evidence="1">
    <location>
        <begin position="34"/>
        <end position="120"/>
    </location>
</feature>
<organism evidence="2 3">
    <name type="scientific">Streptomyces albus (strain ATCC 21838 / DSM 41398 / FERM P-419 / JCM 4703 / NBRC 107858)</name>
    <dbReference type="NCBI Taxonomy" id="1081613"/>
    <lineage>
        <taxon>Bacteria</taxon>
        <taxon>Bacillati</taxon>
        <taxon>Actinomycetota</taxon>
        <taxon>Actinomycetes</taxon>
        <taxon>Kitasatosporales</taxon>
        <taxon>Streptomycetaceae</taxon>
        <taxon>Streptomyces</taxon>
    </lineage>
</organism>
<feature type="compositionally biased region" description="Basic and acidic residues" evidence="1">
    <location>
        <begin position="41"/>
        <end position="52"/>
    </location>
</feature>
<evidence type="ECO:0000313" key="3">
    <source>
        <dbReference type="Proteomes" id="UP000031523"/>
    </source>
</evidence>